<dbReference type="AlphaFoldDB" id="A0A498GZ11"/>
<dbReference type="FunFam" id="3.40.120.10:FF:000001">
    <property type="entry name" value="Phosphoglucosamine mutase"/>
    <property type="match status" value="1"/>
</dbReference>
<organism evidence="11 12">
    <name type="scientific">Methanoculleus taiwanensis</name>
    <dbReference type="NCBI Taxonomy" id="1550565"/>
    <lineage>
        <taxon>Archaea</taxon>
        <taxon>Methanobacteriati</taxon>
        <taxon>Methanobacteriota</taxon>
        <taxon>Stenosarchaea group</taxon>
        <taxon>Methanomicrobia</taxon>
        <taxon>Methanomicrobiales</taxon>
        <taxon>Methanomicrobiaceae</taxon>
        <taxon>Methanoculleus</taxon>
    </lineage>
</organism>
<keyword evidence="5" id="KW-0460">Magnesium</keyword>
<dbReference type="InterPro" id="IPR005846">
    <property type="entry name" value="A-D-PHexomutase_a/b/a-III"/>
</dbReference>
<keyword evidence="4" id="KW-0479">Metal-binding</keyword>
<dbReference type="NCBIfam" id="TIGR03990">
    <property type="entry name" value="Arch_GlmM"/>
    <property type="match status" value="1"/>
</dbReference>
<dbReference type="GO" id="GO:0008966">
    <property type="term" value="F:phosphoglucosamine mutase activity"/>
    <property type="evidence" value="ECO:0007669"/>
    <property type="project" value="InterPro"/>
</dbReference>
<name>A0A498GZ11_9EURY</name>
<evidence type="ECO:0000259" key="9">
    <source>
        <dbReference type="Pfam" id="PF02879"/>
    </source>
</evidence>
<dbReference type="InterPro" id="IPR005845">
    <property type="entry name" value="A-D-PHexomutase_a/b/a-II"/>
</dbReference>
<dbReference type="Gene3D" id="3.30.310.50">
    <property type="entry name" value="Alpha-D-phosphohexomutase, C-terminal domain"/>
    <property type="match status" value="1"/>
</dbReference>
<dbReference type="RefSeq" id="WP_128693609.1">
    <property type="nucleotide sequence ID" value="NZ_LHQS01000002.1"/>
</dbReference>
<evidence type="ECO:0000256" key="4">
    <source>
        <dbReference type="ARBA" id="ARBA00022723"/>
    </source>
</evidence>
<dbReference type="OrthoDB" id="10363at2157"/>
<evidence type="ECO:0000256" key="3">
    <source>
        <dbReference type="ARBA" id="ARBA00022553"/>
    </source>
</evidence>
<dbReference type="SUPFAM" id="SSF55957">
    <property type="entry name" value="Phosphoglucomutase, C-terminal domain"/>
    <property type="match status" value="1"/>
</dbReference>
<dbReference type="PANTHER" id="PTHR43771:SF1">
    <property type="entry name" value="PHOSPHOMANNOMUTASE"/>
    <property type="match status" value="1"/>
</dbReference>
<accession>A0A498GZ11</accession>
<dbReference type="InterPro" id="IPR016055">
    <property type="entry name" value="A-D-PHexomutase_a/b/a-I/II/III"/>
</dbReference>
<dbReference type="PRINTS" id="PR00509">
    <property type="entry name" value="PGMPMM"/>
</dbReference>
<keyword evidence="6" id="KW-0413">Isomerase</keyword>
<dbReference type="Pfam" id="PF02879">
    <property type="entry name" value="PGM_PMM_II"/>
    <property type="match status" value="1"/>
</dbReference>
<protein>
    <submittedName>
        <fullName evidence="11">Phosphoglucomutase</fullName>
    </submittedName>
</protein>
<dbReference type="Proteomes" id="UP000290932">
    <property type="component" value="Unassembled WGS sequence"/>
</dbReference>
<dbReference type="InterPro" id="IPR036900">
    <property type="entry name" value="A-D-PHexomutase_C_sf"/>
</dbReference>
<comment type="similarity">
    <text evidence="2">Belongs to the phosphohexose mutase family.</text>
</comment>
<dbReference type="Pfam" id="PF00408">
    <property type="entry name" value="PGM_PMM_IV"/>
    <property type="match status" value="1"/>
</dbReference>
<sequence length="450" mass="47791">MSNQKQLFGTNGVRGVIGETMTPELVLKIGAALGTLRKGRIAVGRDTRTSGEALVHAVKAGLLMVGCDVVDLGVLPTPALQYIVRRHFDGGAVITASHNPPEYNGVKIIDADGTEMSDEDTIAVENLYFSGTFAGSSWDGVGSEVVAHHMVEEYIQGIVDLFPPGIGTGMTVVVDPGSGPAALTTPLILSRMGCRVHTINAQMDGTFPGRLPEPTPEGLAGLSEMVKSLGADYGVAHDGDADRAVFVDDKGQYVEENHEFALITDYVCKQRKGIVVTPVSTSRIIEDVAGANGCSTEYTPVGSIYVARRMLGLIEDGVSVAFGGEGNGGLIYPDHQFCRDGGMTAATMVAVLASRQGEKLSTVLGGLPAYHFIKEKQMTPEPAAIVRAVDAAFPDDRKDRTDGIKIVRDDAWALVRASGTEPMVRIMVESRDKTVAETLYRSIRQVIGTG</sequence>
<dbReference type="Pfam" id="PF02878">
    <property type="entry name" value="PGM_PMM_I"/>
    <property type="match status" value="1"/>
</dbReference>
<feature type="domain" description="Alpha-D-phosphohexomutase alpha/beta/alpha" evidence="8">
    <location>
        <begin position="5"/>
        <end position="133"/>
    </location>
</feature>
<evidence type="ECO:0000256" key="1">
    <source>
        <dbReference type="ARBA" id="ARBA00001946"/>
    </source>
</evidence>
<dbReference type="CDD" id="cd03087">
    <property type="entry name" value="PGM_like1"/>
    <property type="match status" value="1"/>
</dbReference>
<gene>
    <name evidence="11" type="ORF">ABH15_06725</name>
</gene>
<dbReference type="GO" id="GO:0005975">
    <property type="term" value="P:carbohydrate metabolic process"/>
    <property type="evidence" value="ECO:0007669"/>
    <property type="project" value="InterPro"/>
</dbReference>
<evidence type="ECO:0000256" key="6">
    <source>
        <dbReference type="ARBA" id="ARBA00023235"/>
    </source>
</evidence>
<evidence type="ECO:0000256" key="5">
    <source>
        <dbReference type="ARBA" id="ARBA00022842"/>
    </source>
</evidence>
<evidence type="ECO:0000313" key="12">
    <source>
        <dbReference type="Proteomes" id="UP000290932"/>
    </source>
</evidence>
<dbReference type="InterPro" id="IPR005841">
    <property type="entry name" value="Alpha-D-phosphohexomutase_SF"/>
</dbReference>
<proteinExistence type="inferred from homology"/>
<feature type="domain" description="Alpha-D-phosphohexomutase alpha/beta/alpha" evidence="9">
    <location>
        <begin position="152"/>
        <end position="251"/>
    </location>
</feature>
<keyword evidence="12" id="KW-1185">Reference proteome</keyword>
<dbReference type="SUPFAM" id="SSF53738">
    <property type="entry name" value="Phosphoglucomutase, first 3 domains"/>
    <property type="match status" value="3"/>
</dbReference>
<comment type="caution">
    <text evidence="11">The sequence shown here is derived from an EMBL/GenBank/DDBJ whole genome shotgun (WGS) entry which is preliminary data.</text>
</comment>
<evidence type="ECO:0000259" key="8">
    <source>
        <dbReference type="Pfam" id="PF02878"/>
    </source>
</evidence>
<evidence type="ECO:0000313" key="11">
    <source>
        <dbReference type="EMBL" id="RXE55899.1"/>
    </source>
</evidence>
<dbReference type="GO" id="GO:0046872">
    <property type="term" value="F:metal ion binding"/>
    <property type="evidence" value="ECO:0007669"/>
    <property type="project" value="UniProtKB-KW"/>
</dbReference>
<dbReference type="InterPro" id="IPR024086">
    <property type="entry name" value="GlmM_arc-type"/>
</dbReference>
<dbReference type="PANTHER" id="PTHR43771">
    <property type="entry name" value="PHOSPHOMANNOMUTASE"/>
    <property type="match status" value="1"/>
</dbReference>
<feature type="domain" description="Alpha-D-phosphohexomutase alpha/beta/alpha" evidence="10">
    <location>
        <begin position="257"/>
        <end position="365"/>
    </location>
</feature>
<dbReference type="Pfam" id="PF02880">
    <property type="entry name" value="PGM_PMM_III"/>
    <property type="match status" value="1"/>
</dbReference>
<dbReference type="EMBL" id="LHQS01000002">
    <property type="protein sequence ID" value="RXE55899.1"/>
    <property type="molecule type" value="Genomic_DNA"/>
</dbReference>
<keyword evidence="3" id="KW-0597">Phosphoprotein</keyword>
<evidence type="ECO:0000256" key="2">
    <source>
        <dbReference type="ARBA" id="ARBA00010231"/>
    </source>
</evidence>
<dbReference type="Gene3D" id="3.40.120.10">
    <property type="entry name" value="Alpha-D-Glucose-1,6-Bisphosphate, subunit A, domain 3"/>
    <property type="match status" value="3"/>
</dbReference>
<dbReference type="InterPro" id="IPR005843">
    <property type="entry name" value="A-D-PHexomutase_C"/>
</dbReference>
<comment type="cofactor">
    <cofactor evidence="1">
        <name>Mg(2+)</name>
        <dbReference type="ChEBI" id="CHEBI:18420"/>
    </cofactor>
</comment>
<feature type="domain" description="Alpha-D-phosphohexomutase C-terminal" evidence="7">
    <location>
        <begin position="391"/>
        <end position="439"/>
    </location>
</feature>
<dbReference type="InterPro" id="IPR005844">
    <property type="entry name" value="A-D-PHexomutase_a/b/a-I"/>
</dbReference>
<evidence type="ECO:0000259" key="10">
    <source>
        <dbReference type="Pfam" id="PF02880"/>
    </source>
</evidence>
<reference evidence="11 12" key="1">
    <citation type="journal article" date="2015" name="Int. J. Syst. Evol. Microbiol.">
        <title>Methanoculleus taiwanensis sp. nov., a methanogen isolated from deep marine sediment at the deformation front area near Taiwan.</title>
        <authorList>
            <person name="Weng C.Y."/>
            <person name="Chen S.C."/>
            <person name="Lai M.C."/>
            <person name="Wu S.Y."/>
            <person name="Lin S."/>
            <person name="Yang T.F."/>
            <person name="Chen P.C."/>
        </authorList>
    </citation>
    <scope>NUCLEOTIDE SEQUENCE [LARGE SCALE GENOMIC DNA]</scope>
    <source>
        <strain evidence="11 12">CYW4</strain>
    </source>
</reference>
<evidence type="ECO:0000259" key="7">
    <source>
        <dbReference type="Pfam" id="PF00408"/>
    </source>
</evidence>